<dbReference type="SUPFAM" id="SSF56784">
    <property type="entry name" value="HAD-like"/>
    <property type="match status" value="1"/>
</dbReference>
<dbReference type="Pfam" id="PF13419">
    <property type="entry name" value="HAD_2"/>
    <property type="match status" value="1"/>
</dbReference>
<dbReference type="SFLD" id="SFLDS00003">
    <property type="entry name" value="Haloacid_Dehalogenase"/>
    <property type="match status" value="1"/>
</dbReference>
<comment type="cofactor">
    <cofactor evidence="1">
        <name>Mg(2+)</name>
        <dbReference type="ChEBI" id="CHEBI:18420"/>
    </cofactor>
</comment>
<comment type="caution">
    <text evidence="5">The sequence shown here is derived from an EMBL/GenBank/DDBJ whole genome shotgun (WGS) entry which is preliminary data.</text>
</comment>
<comment type="similarity">
    <text evidence="2">Belongs to the HAD-like hydrolase superfamily. CbbY/CbbZ/Gph/YieH family.</text>
</comment>
<evidence type="ECO:0000256" key="4">
    <source>
        <dbReference type="ARBA" id="ARBA00022842"/>
    </source>
</evidence>
<dbReference type="InterPro" id="IPR023214">
    <property type="entry name" value="HAD_sf"/>
</dbReference>
<evidence type="ECO:0000313" key="5">
    <source>
        <dbReference type="EMBL" id="KOO04323.1"/>
    </source>
</evidence>
<keyword evidence="4" id="KW-0460">Magnesium</keyword>
<evidence type="ECO:0000256" key="1">
    <source>
        <dbReference type="ARBA" id="ARBA00001946"/>
    </source>
</evidence>
<dbReference type="EMBL" id="LHPJ01000005">
    <property type="protein sequence ID" value="KOO04323.1"/>
    <property type="molecule type" value="Genomic_DNA"/>
</dbReference>
<gene>
    <name evidence="5" type="ORF">AKJ17_05300</name>
</gene>
<keyword evidence="5" id="KW-0378">Hydrolase</keyword>
<dbReference type="AlphaFoldDB" id="A0A0M0HRT3"/>
<proteinExistence type="inferred from homology"/>
<dbReference type="InterPro" id="IPR006439">
    <property type="entry name" value="HAD-SF_hydro_IA"/>
</dbReference>
<dbReference type="PANTHER" id="PTHR46193">
    <property type="entry name" value="6-PHOSPHOGLUCONATE PHOSPHATASE"/>
    <property type="match status" value="1"/>
</dbReference>
<protein>
    <submittedName>
        <fullName evidence="5">HAD family hydrolase</fullName>
    </submittedName>
</protein>
<keyword evidence="6" id="KW-1185">Reference proteome</keyword>
<accession>A0A0M0HRT3</accession>
<dbReference type="OrthoDB" id="9800058at2"/>
<dbReference type="CDD" id="cd07526">
    <property type="entry name" value="HAD_BPGM_like"/>
    <property type="match status" value="1"/>
</dbReference>
<keyword evidence="3" id="KW-0479">Metal-binding</keyword>
<dbReference type="NCBIfam" id="TIGR01509">
    <property type="entry name" value="HAD-SF-IA-v3"/>
    <property type="match status" value="1"/>
</dbReference>
<dbReference type="SFLD" id="SFLDG01129">
    <property type="entry name" value="C1.5:_HAD__Beta-PGM__Phosphata"/>
    <property type="match status" value="1"/>
</dbReference>
<dbReference type="Proteomes" id="UP000037515">
    <property type="component" value="Unassembled WGS sequence"/>
</dbReference>
<dbReference type="InterPro" id="IPR023198">
    <property type="entry name" value="PGP-like_dom2"/>
</dbReference>
<dbReference type="InterPro" id="IPR051600">
    <property type="entry name" value="Beta-PGM-like"/>
</dbReference>
<organism evidence="5 6">
    <name type="scientific">Vibrio nereis</name>
    <dbReference type="NCBI Taxonomy" id="693"/>
    <lineage>
        <taxon>Bacteria</taxon>
        <taxon>Pseudomonadati</taxon>
        <taxon>Pseudomonadota</taxon>
        <taxon>Gammaproteobacteria</taxon>
        <taxon>Vibrionales</taxon>
        <taxon>Vibrionaceae</taxon>
        <taxon>Vibrio</taxon>
    </lineage>
</organism>
<evidence type="ECO:0000313" key="6">
    <source>
        <dbReference type="Proteomes" id="UP000037515"/>
    </source>
</evidence>
<sequence length="219" mass="24856">MPTTQTKCVIFDCDGTIVDSEKLCCEALCDVFNRFGANLSLQDVTEHYEGGKIADILARTRTRFNVDVSIDKLEPLYRDSLDRLFEQSLKPMDGIFEALAWLDEQNIEYCVVSNSPQDKIERSLQLTGLLDYFKGKTFSAFDTNSWKPEPDLILYSAMNMGFRVEECLYVDDTPKGLEAGVRAGMKTIHLVGLNEKPHSFDLKKITSLRELESFLQPTC</sequence>
<dbReference type="Gene3D" id="1.10.150.240">
    <property type="entry name" value="Putative phosphatase, domain 2"/>
    <property type="match status" value="1"/>
</dbReference>
<dbReference type="PANTHER" id="PTHR46193:SF10">
    <property type="entry name" value="6-PHOSPHOGLUCONATE PHOSPHATASE"/>
    <property type="match status" value="1"/>
</dbReference>
<dbReference type="RefSeq" id="WP_053394737.1">
    <property type="nucleotide sequence ID" value="NZ_LHPJ01000005.1"/>
</dbReference>
<dbReference type="InterPro" id="IPR041492">
    <property type="entry name" value="HAD_2"/>
</dbReference>
<dbReference type="STRING" id="693.AKJ17_05300"/>
<dbReference type="PATRIC" id="fig|693.5.peg.1076"/>
<reference evidence="6" key="1">
    <citation type="submission" date="2015-08" db="EMBL/GenBank/DDBJ databases">
        <title>Vibrio galatheae sp. nov., a novel member of the Vibrionaceae family isolated from the Solomon Islands.</title>
        <authorList>
            <person name="Giubergia S."/>
            <person name="Machado H."/>
            <person name="Mateiu R.V."/>
            <person name="Gram L."/>
        </authorList>
    </citation>
    <scope>NUCLEOTIDE SEQUENCE [LARGE SCALE GENOMIC DNA]</scope>
    <source>
        <strain evidence="6">DSM 19584</strain>
    </source>
</reference>
<dbReference type="InterPro" id="IPR036412">
    <property type="entry name" value="HAD-like_sf"/>
</dbReference>
<name>A0A0M0HRT3_VIBNE</name>
<evidence type="ECO:0000256" key="2">
    <source>
        <dbReference type="ARBA" id="ARBA00006171"/>
    </source>
</evidence>
<dbReference type="SFLD" id="SFLDG01135">
    <property type="entry name" value="C1.5.6:_HAD__Beta-PGM__Phospha"/>
    <property type="match status" value="1"/>
</dbReference>
<dbReference type="GO" id="GO:0016787">
    <property type="term" value="F:hydrolase activity"/>
    <property type="evidence" value="ECO:0007669"/>
    <property type="project" value="UniProtKB-KW"/>
</dbReference>
<dbReference type="Gene3D" id="3.40.50.1000">
    <property type="entry name" value="HAD superfamily/HAD-like"/>
    <property type="match status" value="1"/>
</dbReference>
<evidence type="ECO:0000256" key="3">
    <source>
        <dbReference type="ARBA" id="ARBA00022723"/>
    </source>
</evidence>
<dbReference type="GO" id="GO:0046872">
    <property type="term" value="F:metal ion binding"/>
    <property type="evidence" value="ECO:0007669"/>
    <property type="project" value="UniProtKB-KW"/>
</dbReference>